<comment type="caution">
    <text evidence="1">The sequence shown here is derived from an EMBL/GenBank/DDBJ whole genome shotgun (WGS) entry which is preliminary data.</text>
</comment>
<dbReference type="InterPro" id="IPR036249">
    <property type="entry name" value="Thioredoxin-like_sf"/>
</dbReference>
<sequence>MNATVELMTREGCHACAAAQEQLRGILADYGLTPTIVDVDAAAEAGDTLPRAEYGDRVPVVVLNGEEHGYWEVDEPRLRADLDRLS</sequence>
<name>A0A840EWA3_9ACTN</name>
<dbReference type="Gene3D" id="3.40.30.10">
    <property type="entry name" value="Glutaredoxin"/>
    <property type="match status" value="1"/>
</dbReference>
<keyword evidence="2" id="KW-1185">Reference proteome</keyword>
<dbReference type="InterPro" id="IPR008554">
    <property type="entry name" value="Glutaredoxin-like"/>
</dbReference>
<protein>
    <submittedName>
        <fullName evidence="1">Glutaredoxin</fullName>
    </submittedName>
</protein>
<dbReference type="AlphaFoldDB" id="A0A840EWA3"/>
<proteinExistence type="predicted"/>
<dbReference type="Proteomes" id="UP000551501">
    <property type="component" value="Unassembled WGS sequence"/>
</dbReference>
<dbReference type="RefSeq" id="WP_183369733.1">
    <property type="nucleotide sequence ID" value="NZ_BAABHL010000049.1"/>
</dbReference>
<accession>A0A840EWA3</accession>
<dbReference type="EMBL" id="JACIFP010000001">
    <property type="protein sequence ID" value="MBB4134583.1"/>
    <property type="molecule type" value="Genomic_DNA"/>
</dbReference>
<reference evidence="1 2" key="1">
    <citation type="submission" date="2020-08" db="EMBL/GenBank/DDBJ databases">
        <title>Sequencing the genomes of 1000 actinobacteria strains.</title>
        <authorList>
            <person name="Klenk H.-P."/>
        </authorList>
    </citation>
    <scope>NUCLEOTIDE SEQUENCE [LARGE SCALE GENOMIC DNA]</scope>
    <source>
        <strain evidence="1 2">DSM 45298</strain>
    </source>
</reference>
<evidence type="ECO:0000313" key="2">
    <source>
        <dbReference type="Proteomes" id="UP000551501"/>
    </source>
</evidence>
<dbReference type="SUPFAM" id="SSF52833">
    <property type="entry name" value="Thioredoxin-like"/>
    <property type="match status" value="1"/>
</dbReference>
<dbReference type="Pfam" id="PF05768">
    <property type="entry name" value="Glrx-like"/>
    <property type="match status" value="1"/>
</dbReference>
<organism evidence="1 2">
    <name type="scientific">Gordonia humi</name>
    <dbReference type="NCBI Taxonomy" id="686429"/>
    <lineage>
        <taxon>Bacteria</taxon>
        <taxon>Bacillati</taxon>
        <taxon>Actinomycetota</taxon>
        <taxon>Actinomycetes</taxon>
        <taxon>Mycobacteriales</taxon>
        <taxon>Gordoniaceae</taxon>
        <taxon>Gordonia</taxon>
    </lineage>
</organism>
<gene>
    <name evidence="1" type="ORF">BKA16_001135</name>
</gene>
<evidence type="ECO:0000313" key="1">
    <source>
        <dbReference type="EMBL" id="MBB4134583.1"/>
    </source>
</evidence>